<reference evidence="2" key="1">
    <citation type="submission" date="2024-05" db="EMBL/GenBank/DDBJ databases">
        <authorList>
            <person name="Yu L."/>
        </authorList>
    </citation>
    <scope>NUCLEOTIDE SEQUENCE</scope>
    <source>
        <strain evidence="2">G08B096</strain>
    </source>
</reference>
<dbReference type="EMBL" id="CP158374">
    <property type="protein sequence ID" value="XBX81214.1"/>
    <property type="molecule type" value="Genomic_DNA"/>
</dbReference>
<evidence type="ECO:0000313" key="2">
    <source>
        <dbReference type="EMBL" id="XBX81214.1"/>
    </source>
</evidence>
<dbReference type="AlphaFoldDB" id="A0AAU7W4F7"/>
<accession>A0AAU7W4F7</accession>
<dbReference type="RefSeq" id="WP_350347236.1">
    <property type="nucleotide sequence ID" value="NZ_CP158374.1"/>
</dbReference>
<keyword evidence="1" id="KW-0175">Coiled coil</keyword>
<name>A0AAU7W4F7_9MICO</name>
<gene>
    <name evidence="2" type="ORF">ABIQ69_11405</name>
</gene>
<feature type="coiled-coil region" evidence="1">
    <location>
        <begin position="39"/>
        <end position="66"/>
    </location>
</feature>
<organism evidence="2">
    <name type="scientific">Agromyces sp. G08B096</name>
    <dbReference type="NCBI Taxonomy" id="3156399"/>
    <lineage>
        <taxon>Bacteria</taxon>
        <taxon>Bacillati</taxon>
        <taxon>Actinomycetota</taxon>
        <taxon>Actinomycetes</taxon>
        <taxon>Micrococcales</taxon>
        <taxon>Microbacteriaceae</taxon>
        <taxon>Agromyces</taxon>
    </lineage>
</organism>
<proteinExistence type="predicted"/>
<evidence type="ECO:0000256" key="1">
    <source>
        <dbReference type="SAM" id="Coils"/>
    </source>
</evidence>
<protein>
    <submittedName>
        <fullName evidence="2">Uncharacterized protein</fullName>
    </submittedName>
</protein>
<sequence>MATTPRSETTTAGRVLGSEELWARLQVEQERNDGLAASLAKAVIRADKAEAELEQLRRLHEVATERTVTLAAEVERLQGDRVQAAADGVLPVNLAEHAKVKWAVRVTFDDTMHVIYPQRDRHCAELFVATPPAWFGKNGETGMEVVSHIVAETEWEVAS</sequence>